<keyword evidence="1" id="KW-1133">Transmembrane helix</keyword>
<dbReference type="InterPro" id="IPR016140">
    <property type="entry name" value="Bifunc_inhib/LTP/seed_store"/>
</dbReference>
<feature type="transmembrane region" description="Helical" evidence="1">
    <location>
        <begin position="32"/>
        <end position="52"/>
    </location>
</feature>
<dbReference type="STRING" id="3914.A0A0L9U1A9"/>
<dbReference type="Gramene" id="KOM36613">
    <property type="protein sequence ID" value="KOM36613"/>
    <property type="gene ID" value="LR48_Vigan02g276300"/>
</dbReference>
<keyword evidence="1" id="KW-0472">Membrane</keyword>
<dbReference type="PANTHER" id="PTHR33122:SF60">
    <property type="entry name" value="LIPID-TRANSFER PROTEIN DIR1-RELATED"/>
    <property type="match status" value="1"/>
</dbReference>
<accession>A0A0L9U1A9</accession>
<protein>
    <recommendedName>
        <fullName evidence="2">Bifunctional inhibitor/plant lipid transfer protein/seed storage helical domain-containing protein</fullName>
    </recommendedName>
</protein>
<dbReference type="InterPro" id="IPR044741">
    <property type="entry name" value="NsLTP-like"/>
</dbReference>
<name>A0A0L9U1A9_PHAAN</name>
<reference evidence="4" key="1">
    <citation type="journal article" date="2015" name="Proc. Natl. Acad. Sci. U.S.A.">
        <title>Genome sequencing of adzuki bean (Vigna angularis) provides insight into high starch and low fat accumulation and domestication.</title>
        <authorList>
            <person name="Yang K."/>
            <person name="Tian Z."/>
            <person name="Chen C."/>
            <person name="Luo L."/>
            <person name="Zhao B."/>
            <person name="Wang Z."/>
            <person name="Yu L."/>
            <person name="Li Y."/>
            <person name="Sun Y."/>
            <person name="Li W."/>
            <person name="Chen Y."/>
            <person name="Li Y."/>
            <person name="Zhang Y."/>
            <person name="Ai D."/>
            <person name="Zhao J."/>
            <person name="Shang C."/>
            <person name="Ma Y."/>
            <person name="Wu B."/>
            <person name="Wang M."/>
            <person name="Gao L."/>
            <person name="Sun D."/>
            <person name="Zhang P."/>
            <person name="Guo F."/>
            <person name="Wang W."/>
            <person name="Li Y."/>
            <person name="Wang J."/>
            <person name="Varshney R.K."/>
            <person name="Wang J."/>
            <person name="Ling H.Q."/>
            <person name="Wan P."/>
        </authorList>
    </citation>
    <scope>NUCLEOTIDE SEQUENCE</scope>
    <source>
        <strain evidence="4">cv. Jingnong 6</strain>
    </source>
</reference>
<dbReference type="PANTHER" id="PTHR33122">
    <property type="entry name" value="LIPID BINDING PROTEIN-RELATED"/>
    <property type="match status" value="1"/>
</dbReference>
<gene>
    <name evidence="3" type="ORF">LR48_Vigan02g276300</name>
</gene>
<keyword evidence="1" id="KW-0812">Transmembrane</keyword>
<dbReference type="SUPFAM" id="SSF47699">
    <property type="entry name" value="Bifunctional inhibitor/lipid-transfer protein/seed storage 2S albumin"/>
    <property type="match status" value="1"/>
</dbReference>
<sequence>MQKLSRAQRWEAINRREKDGQNKNKKMTKMNARVVAVVMVMVMEVLLMGAAIDALNVCGVPSTDLLKCLPAVTPPSPSEPSKECCSAVSLVDLKCLCAFKSSLLLPALHIDPDLALQLPAKCKLGKTVPC</sequence>
<dbReference type="OrthoDB" id="643149at2759"/>
<evidence type="ECO:0000256" key="1">
    <source>
        <dbReference type="SAM" id="Phobius"/>
    </source>
</evidence>
<proteinExistence type="predicted"/>
<dbReference type="InterPro" id="IPR036312">
    <property type="entry name" value="Bifun_inhib/LTP/seed_sf"/>
</dbReference>
<dbReference type="InterPro" id="IPR039265">
    <property type="entry name" value="DIR1-like"/>
</dbReference>
<dbReference type="OMA" id="KHADYTC"/>
<feature type="domain" description="Bifunctional inhibitor/plant lipid transfer protein/seed storage helical" evidence="2">
    <location>
        <begin position="39"/>
        <end position="126"/>
    </location>
</feature>
<dbReference type="Proteomes" id="UP000053144">
    <property type="component" value="Chromosome 2"/>
</dbReference>
<evidence type="ECO:0000313" key="4">
    <source>
        <dbReference type="Proteomes" id="UP000053144"/>
    </source>
</evidence>
<dbReference type="Gene3D" id="1.10.110.10">
    <property type="entry name" value="Plant lipid-transfer and hydrophobic proteins"/>
    <property type="match status" value="1"/>
</dbReference>
<dbReference type="EMBL" id="CM003372">
    <property type="protein sequence ID" value="KOM36613.1"/>
    <property type="molecule type" value="Genomic_DNA"/>
</dbReference>
<dbReference type="GO" id="GO:0009627">
    <property type="term" value="P:systemic acquired resistance"/>
    <property type="evidence" value="ECO:0007669"/>
    <property type="project" value="InterPro"/>
</dbReference>
<organism evidence="3 4">
    <name type="scientific">Phaseolus angularis</name>
    <name type="common">Azuki bean</name>
    <name type="synonym">Vigna angularis</name>
    <dbReference type="NCBI Taxonomy" id="3914"/>
    <lineage>
        <taxon>Eukaryota</taxon>
        <taxon>Viridiplantae</taxon>
        <taxon>Streptophyta</taxon>
        <taxon>Embryophyta</taxon>
        <taxon>Tracheophyta</taxon>
        <taxon>Spermatophyta</taxon>
        <taxon>Magnoliopsida</taxon>
        <taxon>eudicotyledons</taxon>
        <taxon>Gunneridae</taxon>
        <taxon>Pentapetalae</taxon>
        <taxon>rosids</taxon>
        <taxon>fabids</taxon>
        <taxon>Fabales</taxon>
        <taxon>Fabaceae</taxon>
        <taxon>Papilionoideae</taxon>
        <taxon>50 kb inversion clade</taxon>
        <taxon>NPAAA clade</taxon>
        <taxon>indigoferoid/millettioid clade</taxon>
        <taxon>Phaseoleae</taxon>
        <taxon>Vigna</taxon>
    </lineage>
</organism>
<evidence type="ECO:0000259" key="2">
    <source>
        <dbReference type="Pfam" id="PF14368"/>
    </source>
</evidence>
<dbReference type="CDD" id="cd04660">
    <property type="entry name" value="nsLTP_like"/>
    <property type="match status" value="1"/>
</dbReference>
<dbReference type="Pfam" id="PF14368">
    <property type="entry name" value="LTP_2"/>
    <property type="match status" value="1"/>
</dbReference>
<evidence type="ECO:0000313" key="3">
    <source>
        <dbReference type="EMBL" id="KOM36613.1"/>
    </source>
</evidence>
<dbReference type="AlphaFoldDB" id="A0A0L9U1A9"/>
<dbReference type="GO" id="GO:0005504">
    <property type="term" value="F:fatty acid binding"/>
    <property type="evidence" value="ECO:0007669"/>
    <property type="project" value="InterPro"/>
</dbReference>
<dbReference type="KEGG" id="var:108324851"/>